<evidence type="ECO:0000256" key="5">
    <source>
        <dbReference type="SAM" id="MobiDB-lite"/>
    </source>
</evidence>
<evidence type="ECO:0000313" key="8">
    <source>
        <dbReference type="Proteomes" id="UP001165685"/>
    </source>
</evidence>
<name>A0ABT4TTA0_9ACTN</name>
<dbReference type="Pfam" id="PF13476">
    <property type="entry name" value="AAA_23"/>
    <property type="match status" value="1"/>
</dbReference>
<evidence type="ECO:0000256" key="1">
    <source>
        <dbReference type="ARBA" id="ARBA00006930"/>
    </source>
</evidence>
<evidence type="ECO:0000256" key="2">
    <source>
        <dbReference type="ARBA" id="ARBA00011322"/>
    </source>
</evidence>
<evidence type="ECO:0000259" key="6">
    <source>
        <dbReference type="Pfam" id="PF13476"/>
    </source>
</evidence>
<dbReference type="InterPro" id="IPR027417">
    <property type="entry name" value="P-loop_NTPase"/>
</dbReference>
<proteinExistence type="inferred from homology"/>
<feature type="compositionally biased region" description="Basic and acidic residues" evidence="5">
    <location>
        <begin position="536"/>
        <end position="551"/>
    </location>
</feature>
<comment type="similarity">
    <text evidence="1">Belongs to the SMC family. SbcC subfamily.</text>
</comment>
<dbReference type="RefSeq" id="WP_270680532.1">
    <property type="nucleotide sequence ID" value="NZ_JAQFWP010000066.1"/>
</dbReference>
<feature type="domain" description="Rad50/SbcC-type AAA" evidence="6">
    <location>
        <begin position="6"/>
        <end position="181"/>
    </location>
</feature>
<feature type="coiled-coil region" evidence="4">
    <location>
        <begin position="258"/>
        <end position="303"/>
    </location>
</feature>
<feature type="coiled-coil region" evidence="4">
    <location>
        <begin position="591"/>
        <end position="740"/>
    </location>
</feature>
<keyword evidence="4" id="KW-0175">Coiled coil</keyword>
<dbReference type="Pfam" id="PF13558">
    <property type="entry name" value="SbcC_Walker_B"/>
    <property type="match status" value="1"/>
</dbReference>
<protein>
    <recommendedName>
        <fullName evidence="3">Nuclease SbcCD subunit C</fullName>
    </recommendedName>
</protein>
<dbReference type="Proteomes" id="UP001165685">
    <property type="component" value="Unassembled WGS sequence"/>
</dbReference>
<sequence>MRLHTLTVQAFGPFADTAAVDFDRLGDGGLFLIHGATGAGKTSVLDAVCFALYGRVPGVREAAKSPHSTHAPPGRRPEVSLELTVRGRRLSITRSPAWRRPKLRGSGTTEEKAKAVVTESTPDGWKGLTNRPDEAGQIVSDLLGLTLDQFCQVVLLPQGEFARFLRAGARERVASLERIFDAGIFADVEKWLAERAAALSRAASGAEEEVRATAHRLAEAGRSPVPGEAEEDLEALVPWAAELACATAAAAREAGPVAAGAADERDRARAALEEARSAVERRRRRAEAAAREAELVARSAERRAWDAELAAAERAAAVVPLLRTADQRRTELEKAEMAAAERLSLVSGLDGVGAAPPADALRTAERTRRDEVARLRHLQGDVERCAELRDEVRVLDARIGKTDKELEYWKGRAAELPGRRAELAAELDEARARTGPREAAVEALELARQRLASAREAARLAGELAAASARRVTAVDAAQTAHDHLLDIRRLRIEGMAAELAGGLDDGEPCPVCGSAEHPAPAVGDAARPAQEDEERAQRAAEAAQHHRTEAEGAEAGLAERLAAAQAAAGGWDTEGAAEQVEAREAALDALDAAAARAAQAAERLAGADAELDRARENQGALAADLAEQTERRAARQAEADRLAERLEAARGQDADLKARLARLEGEAGLLQSAAEALDRRASAAEERRTAEDEARRAAVEAGFAEEAEVRSADRAEDGRAALRERARAYDEELAAVRAVLADMPVAEAEAPAPDLDALREGADRAEAASEHAAAWRDRLARRAERLADLRGELSERLTASRPARERHRVADGLARLAAGTSPANRESVRLSSYVLAARLRQVVAAANDRLTTMSGGRYELRHTVDKAAGDRSRSGGGLGLRVLDAWTGLERDPATLSGGETFIASLSLALGLGDVATQEAGGTDIGTLFVDEGFGTLDEETLEEVLDVLDRLRDGGRAVGVVSHVADLRTRITTRLRVHKTPSGSRLEQTG</sequence>
<organism evidence="7 8">
    <name type="scientific">Nocardiopsis suaedae</name>
    <dbReference type="NCBI Taxonomy" id="3018444"/>
    <lineage>
        <taxon>Bacteria</taxon>
        <taxon>Bacillati</taxon>
        <taxon>Actinomycetota</taxon>
        <taxon>Actinomycetes</taxon>
        <taxon>Streptosporangiales</taxon>
        <taxon>Nocardiopsidaceae</taxon>
        <taxon>Nocardiopsis</taxon>
    </lineage>
</organism>
<accession>A0ABT4TTA0</accession>
<evidence type="ECO:0000256" key="4">
    <source>
        <dbReference type="SAM" id="Coils"/>
    </source>
</evidence>
<dbReference type="SUPFAM" id="SSF52540">
    <property type="entry name" value="P-loop containing nucleoside triphosphate hydrolases"/>
    <property type="match status" value="1"/>
</dbReference>
<evidence type="ECO:0000256" key="3">
    <source>
        <dbReference type="ARBA" id="ARBA00013368"/>
    </source>
</evidence>
<comment type="subunit">
    <text evidence="2">Heterodimer of SbcC and SbcD.</text>
</comment>
<reference evidence="7" key="1">
    <citation type="submission" date="2023-01" db="EMBL/GenBank/DDBJ databases">
        <title>Draft genome sequence of Nocardiopsis sp. LSu2-4 isolated from halophytes.</title>
        <authorList>
            <person name="Duangmal K."/>
            <person name="Chantavorakit T."/>
        </authorList>
    </citation>
    <scope>NUCLEOTIDE SEQUENCE</scope>
    <source>
        <strain evidence="7">LSu2-4</strain>
    </source>
</reference>
<dbReference type="PANTHER" id="PTHR32114:SF2">
    <property type="entry name" value="ABC TRANSPORTER ABCH.3"/>
    <property type="match status" value="1"/>
</dbReference>
<dbReference type="EMBL" id="JAQFWP010000066">
    <property type="protein sequence ID" value="MDA2807914.1"/>
    <property type="molecule type" value="Genomic_DNA"/>
</dbReference>
<dbReference type="InterPro" id="IPR038729">
    <property type="entry name" value="Rad50/SbcC_AAA"/>
</dbReference>
<dbReference type="Gene3D" id="3.40.50.300">
    <property type="entry name" value="P-loop containing nucleotide triphosphate hydrolases"/>
    <property type="match status" value="2"/>
</dbReference>
<comment type="caution">
    <text evidence="7">The sequence shown here is derived from an EMBL/GenBank/DDBJ whole genome shotgun (WGS) entry which is preliminary data.</text>
</comment>
<dbReference type="PANTHER" id="PTHR32114">
    <property type="entry name" value="ABC TRANSPORTER ABCH.3"/>
    <property type="match status" value="1"/>
</dbReference>
<keyword evidence="8" id="KW-1185">Reference proteome</keyword>
<evidence type="ECO:0000313" key="7">
    <source>
        <dbReference type="EMBL" id="MDA2807914.1"/>
    </source>
</evidence>
<feature type="region of interest" description="Disordered" evidence="5">
    <location>
        <begin position="512"/>
        <end position="553"/>
    </location>
</feature>
<gene>
    <name evidence="7" type="ORF">O4U47_25610</name>
</gene>